<dbReference type="AlphaFoldDB" id="A0A8S1XYF5"/>
<evidence type="ECO:0000313" key="2">
    <source>
        <dbReference type="EMBL" id="CAD8206619.1"/>
    </source>
</evidence>
<comment type="caution">
    <text evidence="2">The sequence shown here is derived from an EMBL/GenBank/DDBJ whole genome shotgun (WGS) entry which is preliminary data.</text>
</comment>
<name>A0A8S1XYF5_9CILI</name>
<organism evidence="2 3">
    <name type="scientific">Paramecium pentaurelia</name>
    <dbReference type="NCBI Taxonomy" id="43138"/>
    <lineage>
        <taxon>Eukaryota</taxon>
        <taxon>Sar</taxon>
        <taxon>Alveolata</taxon>
        <taxon>Ciliophora</taxon>
        <taxon>Intramacronucleata</taxon>
        <taxon>Oligohymenophorea</taxon>
        <taxon>Peniculida</taxon>
        <taxon>Parameciidae</taxon>
        <taxon>Paramecium</taxon>
    </lineage>
</organism>
<protein>
    <submittedName>
        <fullName evidence="2">Uncharacterized protein</fullName>
    </submittedName>
</protein>
<reference evidence="2" key="1">
    <citation type="submission" date="2021-01" db="EMBL/GenBank/DDBJ databases">
        <authorList>
            <consortium name="Genoscope - CEA"/>
            <person name="William W."/>
        </authorList>
    </citation>
    <scope>NUCLEOTIDE SEQUENCE</scope>
</reference>
<evidence type="ECO:0000256" key="1">
    <source>
        <dbReference type="SAM" id="Coils"/>
    </source>
</evidence>
<dbReference type="EMBL" id="CAJJDO010000144">
    <property type="protein sequence ID" value="CAD8206619.1"/>
    <property type="molecule type" value="Genomic_DNA"/>
</dbReference>
<proteinExistence type="predicted"/>
<feature type="coiled-coil region" evidence="1">
    <location>
        <begin position="392"/>
        <end position="472"/>
    </location>
</feature>
<feature type="coiled-coil region" evidence="1">
    <location>
        <begin position="177"/>
        <end position="340"/>
    </location>
</feature>
<accession>A0A8S1XYF5</accession>
<dbReference type="OrthoDB" id="305774at2759"/>
<gene>
    <name evidence="2" type="ORF">PPENT_87.1.T1440124</name>
</gene>
<sequence length="496" mass="57955">MSQVYQQTVININYKMENQRITKSLKSTSSLNSKQSTKQIQQPNVIIQQHPTQLIQKSVQQNIPLIPLQQVNRVLPTRETPIFKQNQCELYSCTKDATSLMAKLDSLREIKSTDSPITSHISPIPSTQQSVIVLKQNNPSKSQQLLQVACSSCVEPYKVCNKNVTQSQQLSKTLPPKKNYEEMIEILMKEQEFLVQQYNDQVNIFENKVKELSQENNNLVEQNKLFLEQNLQLNEEVTQLKSKQISLSNQSVDQNTQKTVQLLEYQLEQKKEELNQLIEKMNEILSINQKTQEKNNELSQQINNILEQKEKEINAYFTQITMYKQTIQDLELKITQLLQNDQLQQKTLKEQQNKLVVFEQSERNKQQLKYNVKETFEYKQLILELDSKCVTITEKDNQIETLKIKNQMIQQQLTQTTQEYQVSLKNLKDVLIQRDKENEELKSDLINKDEEIERLNQSLKMVRKEKAKLSINLMNAGMANLVMLSQSQTQQDEITV</sequence>
<keyword evidence="1" id="KW-0175">Coiled coil</keyword>
<keyword evidence="3" id="KW-1185">Reference proteome</keyword>
<dbReference type="Proteomes" id="UP000689195">
    <property type="component" value="Unassembled WGS sequence"/>
</dbReference>
<evidence type="ECO:0000313" key="3">
    <source>
        <dbReference type="Proteomes" id="UP000689195"/>
    </source>
</evidence>